<accession>A0ABT0MYH1</accession>
<evidence type="ECO:0000313" key="1">
    <source>
        <dbReference type="EMBL" id="MCL2894900.1"/>
    </source>
</evidence>
<keyword evidence="2" id="KW-1185">Reference proteome</keyword>
<dbReference type="RefSeq" id="WP_249245969.1">
    <property type="nucleotide sequence ID" value="NZ_JAKPBZ010000115.1"/>
</dbReference>
<dbReference type="EMBL" id="JAKPBZ010000115">
    <property type="protein sequence ID" value="MCL2894900.1"/>
    <property type="molecule type" value="Genomic_DNA"/>
</dbReference>
<reference evidence="1 2" key="1">
    <citation type="submission" date="2022-02" db="EMBL/GenBank/DDBJ databases">
        <title>Description of Brenneria tiliae sp. nov. isolated from symptomatic Tilia x moltkei and Tilia x europaea trees in the UK.</title>
        <authorList>
            <person name="Kile H."/>
        </authorList>
    </citation>
    <scope>NUCLEOTIDE SEQUENCE [LARGE SCALE GENOMIC DNA]</scope>
    <source>
        <strain evidence="1 2">MC1SB4.1</strain>
    </source>
</reference>
<sequence length="88" mass="10455">MLMGTLKETLVFVQDDDGRLHRYEIYKSDHKGGYFAVIYTQQTVFSHDVAVVTWVIDNPYWRLKSHYIPNARMECEAHWKETYLTLIA</sequence>
<gene>
    <name evidence="1" type="ORF">MFP26_19700</name>
</gene>
<evidence type="ECO:0000313" key="2">
    <source>
        <dbReference type="Proteomes" id="UP001203069"/>
    </source>
</evidence>
<dbReference type="Proteomes" id="UP001203069">
    <property type="component" value="Unassembled WGS sequence"/>
</dbReference>
<protein>
    <submittedName>
        <fullName evidence="1">Uncharacterized protein</fullName>
    </submittedName>
</protein>
<name>A0ABT0MYH1_9GAMM</name>
<comment type="caution">
    <text evidence="1">The sequence shown here is derived from an EMBL/GenBank/DDBJ whole genome shotgun (WGS) entry which is preliminary data.</text>
</comment>
<organism evidence="1 2">
    <name type="scientific">Brenneria tiliae</name>
    <dbReference type="NCBI Taxonomy" id="2914984"/>
    <lineage>
        <taxon>Bacteria</taxon>
        <taxon>Pseudomonadati</taxon>
        <taxon>Pseudomonadota</taxon>
        <taxon>Gammaproteobacteria</taxon>
        <taxon>Enterobacterales</taxon>
        <taxon>Pectobacteriaceae</taxon>
        <taxon>Brenneria</taxon>
    </lineage>
</organism>
<proteinExistence type="predicted"/>